<dbReference type="Proteomes" id="UP001157961">
    <property type="component" value="Unassembled WGS sequence"/>
</dbReference>
<keyword evidence="4" id="KW-1185">Reference proteome</keyword>
<name>A0ABY1PMJ0_9RHOB</name>
<dbReference type="EMBL" id="FXTY01000011">
    <property type="protein sequence ID" value="SMP35095.1"/>
    <property type="molecule type" value="Genomic_DNA"/>
</dbReference>
<protein>
    <recommendedName>
        <fullName evidence="2">DUF6875 domain-containing protein</fullName>
    </recommendedName>
</protein>
<evidence type="ECO:0000313" key="3">
    <source>
        <dbReference type="EMBL" id="SMP35095.1"/>
    </source>
</evidence>
<accession>A0ABY1PMJ0</accession>
<sequence length="236" mass="26985">MYWPTNSPPPPDLPRQILQAHMLTSAYVNEFLVDQHPYRKGHVCPFVKSSLIIEGVVFSFVEATDGTELKNQVKQRIQEYLDFKSDFQETQSSMVILFPASFSERTLVKLQLSLKAYCIKREIMIGALYPNSTAPSLHSEDYFPLRTPTPTLVLRDLVPMDILFLTQDRHHSVSKIGFLKEYIQKFSDHPSKIVRDKVQEARQARRALRRFLIIRGGAVLLTIAITSVSLGAYFAL</sequence>
<dbReference type="InterPro" id="IPR049240">
    <property type="entry name" value="DUF6875"/>
</dbReference>
<reference evidence="3 4" key="1">
    <citation type="submission" date="2017-05" db="EMBL/GenBank/DDBJ databases">
        <authorList>
            <person name="Varghese N."/>
            <person name="Submissions S."/>
        </authorList>
    </citation>
    <scope>NUCLEOTIDE SEQUENCE [LARGE SCALE GENOMIC DNA]</scope>
    <source>
        <strain evidence="3 4">DSM 29734</strain>
    </source>
</reference>
<evidence type="ECO:0000313" key="4">
    <source>
        <dbReference type="Proteomes" id="UP001157961"/>
    </source>
</evidence>
<dbReference type="Pfam" id="PF21780">
    <property type="entry name" value="DUF6875"/>
    <property type="match status" value="1"/>
</dbReference>
<proteinExistence type="predicted"/>
<keyword evidence="1" id="KW-0472">Membrane</keyword>
<comment type="caution">
    <text evidence="3">The sequence shown here is derived from an EMBL/GenBank/DDBJ whole genome shotgun (WGS) entry which is preliminary data.</text>
</comment>
<keyword evidence="1" id="KW-0812">Transmembrane</keyword>
<organism evidence="3 4">
    <name type="scientific">Shimia sagamensis</name>
    <dbReference type="NCBI Taxonomy" id="1566352"/>
    <lineage>
        <taxon>Bacteria</taxon>
        <taxon>Pseudomonadati</taxon>
        <taxon>Pseudomonadota</taxon>
        <taxon>Alphaproteobacteria</taxon>
        <taxon>Rhodobacterales</taxon>
        <taxon>Roseobacteraceae</taxon>
    </lineage>
</organism>
<evidence type="ECO:0000256" key="1">
    <source>
        <dbReference type="SAM" id="Phobius"/>
    </source>
</evidence>
<evidence type="ECO:0000259" key="2">
    <source>
        <dbReference type="Pfam" id="PF21780"/>
    </source>
</evidence>
<gene>
    <name evidence="3" type="ORF">SAMN06265373_1117</name>
</gene>
<feature type="domain" description="DUF6875" evidence="2">
    <location>
        <begin position="26"/>
        <end position="195"/>
    </location>
</feature>
<feature type="transmembrane region" description="Helical" evidence="1">
    <location>
        <begin position="212"/>
        <end position="235"/>
    </location>
</feature>
<keyword evidence="1" id="KW-1133">Transmembrane helix</keyword>
<dbReference type="RefSeq" id="WP_283427798.1">
    <property type="nucleotide sequence ID" value="NZ_FXTY01000011.1"/>
</dbReference>